<keyword evidence="10" id="KW-0732">Signal</keyword>
<dbReference type="GO" id="GO:0006508">
    <property type="term" value="P:proteolysis"/>
    <property type="evidence" value="ECO:0007669"/>
    <property type="project" value="UniProtKB-KW"/>
</dbReference>
<feature type="domain" description="Peptidase S1" evidence="11">
    <location>
        <begin position="269"/>
        <end position="389"/>
    </location>
</feature>
<keyword evidence="6" id="KW-1015">Disulfide bond</keyword>
<evidence type="ECO:0000256" key="6">
    <source>
        <dbReference type="ARBA" id="ARBA00023157"/>
    </source>
</evidence>
<dbReference type="InterPro" id="IPR018114">
    <property type="entry name" value="TRYPSIN_HIS"/>
</dbReference>
<feature type="domain" description="Peptidase S1" evidence="11">
    <location>
        <begin position="386"/>
        <end position="653"/>
    </location>
</feature>
<dbReference type="GO" id="GO:0004252">
    <property type="term" value="F:serine-type endopeptidase activity"/>
    <property type="evidence" value="ECO:0007669"/>
    <property type="project" value="UniProtKB-EC"/>
</dbReference>
<dbReference type="InterPro" id="IPR001254">
    <property type="entry name" value="Trypsin_dom"/>
</dbReference>
<evidence type="ECO:0000256" key="3">
    <source>
        <dbReference type="ARBA" id="ARBA00022801"/>
    </source>
</evidence>
<dbReference type="InterPro" id="IPR001314">
    <property type="entry name" value="Peptidase_S1A"/>
</dbReference>
<dbReference type="PROSITE" id="PS50240">
    <property type="entry name" value="TRYPSIN_DOM"/>
    <property type="match status" value="3"/>
</dbReference>
<dbReference type="InterPro" id="IPR009003">
    <property type="entry name" value="Peptidase_S1_PA"/>
</dbReference>
<name>A0A498MUE5_LABRO</name>
<dbReference type="AlphaFoldDB" id="A0A498MUE5"/>
<dbReference type="Proteomes" id="UP000290572">
    <property type="component" value="Unassembled WGS sequence"/>
</dbReference>
<sequence>MSIISLLLLTSLLPHLTFTARVKVGIVNGTETKPHSRPYMVSIQLNKTHICGGFLISDEFVLTAAHCWNGYPHILTVVVGAHDLKKKTFSQRIRVKSYIPHPHYTTICLLRNDIMLLRLQKKVKLNNYVKWIALPTDGEDVNADTFCSVAGWGRLSLNGSASDCLLEANITTIDNTDCQCRWRDEYSASQMICAYGSGGSCRGDSGGPLVCGDTAFGVTSFGYIKRCNSPKNEKLTAVVGAHDLEKINEGSIRIGVKSYHGHPDFNNNTFQNDIMLLRLEKEVEQNEKVMKISIQEGDIKPDSACSVTGWGRPSLNGKESKRLMEADVRIMNNTECENKWKYKFSATEMMCVYGHGGSCKGDGGGPLVCGDTAVGITSFAHVDVGIVNGKEAKPNSRPYMVSLQINGHHHCCGFLISDEFVMTAAHCQKNQVMTDVVGAHDLKNKNEGSVRIGVKSYHKHPDYSNESNLNDIMLLRLEEKVKLSTNVNLIIIKNKEEIKCTVCCVAGWGKRQIKGSVNDRLMEANVTIIKNQQCKEKWKGSEKYSLSKMMCAYGHGGSCKGDSGGPLVCGNTAVGVMSFGDRERCNSPESQTLTVVVGAHDLRLSKNSDRIGVKSYMQHPSYNRHFPWNDIMLLRLQEKVYLNNVKWISLPEKGEDVEADTHCSVAGWGRVDIKDLAMYPALFIQVVMMSLQKPKNNLGHLLKRQ</sequence>
<dbReference type="CDD" id="cd00190">
    <property type="entry name" value="Tryp_SPc"/>
    <property type="match status" value="2"/>
</dbReference>
<dbReference type="PROSITE" id="PS00134">
    <property type="entry name" value="TRYPSIN_HIS"/>
    <property type="match status" value="2"/>
</dbReference>
<feature type="chain" id="PRO_5019829330" description="trypsin" evidence="10">
    <location>
        <begin position="20"/>
        <end position="705"/>
    </location>
</feature>
<keyword evidence="3 9" id="KW-0378">Hydrolase</keyword>
<dbReference type="SUPFAM" id="SSF50494">
    <property type="entry name" value="Trypsin-like serine proteases"/>
    <property type="match status" value="4"/>
</dbReference>
<reference evidence="12 13" key="1">
    <citation type="submission" date="2018-03" db="EMBL/GenBank/DDBJ databases">
        <title>Draft genome sequence of Rohu Carp (Labeo rohita).</title>
        <authorList>
            <person name="Das P."/>
            <person name="Kushwaha B."/>
            <person name="Joshi C.G."/>
            <person name="Kumar D."/>
            <person name="Nagpure N.S."/>
            <person name="Sahoo L."/>
            <person name="Das S.P."/>
            <person name="Bit A."/>
            <person name="Patnaik S."/>
            <person name="Meher P.K."/>
            <person name="Jayasankar P."/>
            <person name="Koringa P.G."/>
            <person name="Patel N.V."/>
            <person name="Hinsu A.T."/>
            <person name="Kumar R."/>
            <person name="Pandey M."/>
            <person name="Agarwal S."/>
            <person name="Srivastava S."/>
            <person name="Singh M."/>
            <person name="Iquebal M.A."/>
            <person name="Jaiswal S."/>
            <person name="Angadi U.B."/>
            <person name="Kumar N."/>
            <person name="Raza M."/>
            <person name="Shah T.M."/>
            <person name="Rai A."/>
            <person name="Jena J.K."/>
        </authorList>
    </citation>
    <scope>NUCLEOTIDE SEQUENCE [LARGE SCALE GENOMIC DNA]</scope>
    <source>
        <strain evidence="12">DASCIFA01</strain>
        <tissue evidence="12">Testis</tissue>
    </source>
</reference>
<accession>A0A498MUE5</accession>
<dbReference type="PROSITE" id="PS00135">
    <property type="entry name" value="TRYPSIN_SER"/>
    <property type="match status" value="2"/>
</dbReference>
<evidence type="ECO:0000256" key="1">
    <source>
        <dbReference type="ARBA" id="ARBA00004239"/>
    </source>
</evidence>
<evidence type="ECO:0000259" key="11">
    <source>
        <dbReference type="PROSITE" id="PS50240"/>
    </source>
</evidence>
<dbReference type="SMART" id="SM00020">
    <property type="entry name" value="Tryp_SPc"/>
    <property type="match status" value="3"/>
</dbReference>
<dbReference type="PANTHER" id="PTHR24271:SF87">
    <property type="entry name" value="ARGININE ESTERASE-LIKE-RELATED"/>
    <property type="match status" value="1"/>
</dbReference>
<keyword evidence="4 9" id="KW-0720">Serine protease</keyword>
<dbReference type="GO" id="GO:0005576">
    <property type="term" value="C:extracellular region"/>
    <property type="evidence" value="ECO:0007669"/>
    <property type="project" value="UniProtKB-SubCell"/>
</dbReference>
<evidence type="ECO:0000256" key="8">
    <source>
        <dbReference type="ARBA" id="ARBA00038868"/>
    </source>
</evidence>
<keyword evidence="2 9" id="KW-0645">Protease</keyword>
<dbReference type="EC" id="3.4.21.4" evidence="8"/>
<evidence type="ECO:0000256" key="4">
    <source>
        <dbReference type="ARBA" id="ARBA00022825"/>
    </source>
</evidence>
<evidence type="ECO:0000313" key="12">
    <source>
        <dbReference type="EMBL" id="RXN24191.1"/>
    </source>
</evidence>
<keyword evidence="13" id="KW-1185">Reference proteome</keyword>
<evidence type="ECO:0000256" key="7">
    <source>
        <dbReference type="ARBA" id="ARBA00036320"/>
    </source>
</evidence>
<keyword evidence="5" id="KW-0865">Zymogen</keyword>
<evidence type="ECO:0000313" key="13">
    <source>
        <dbReference type="Proteomes" id="UP000290572"/>
    </source>
</evidence>
<evidence type="ECO:0000256" key="5">
    <source>
        <dbReference type="ARBA" id="ARBA00023145"/>
    </source>
</evidence>
<evidence type="ECO:0000256" key="9">
    <source>
        <dbReference type="RuleBase" id="RU363034"/>
    </source>
</evidence>
<dbReference type="EMBL" id="QBIY01012548">
    <property type="protein sequence ID" value="RXN24191.1"/>
    <property type="molecule type" value="Genomic_DNA"/>
</dbReference>
<dbReference type="STRING" id="84645.A0A498MUE5"/>
<dbReference type="Gene3D" id="2.40.10.10">
    <property type="entry name" value="Trypsin-like serine proteases"/>
    <property type="match status" value="5"/>
</dbReference>
<feature type="signal peptide" evidence="10">
    <location>
        <begin position="1"/>
        <end position="19"/>
    </location>
</feature>
<comment type="subcellular location">
    <subcellularLocation>
        <location evidence="1">Secreted</location>
        <location evidence="1">Extracellular space</location>
    </subcellularLocation>
</comment>
<proteinExistence type="predicted"/>
<feature type="domain" description="Peptidase S1" evidence="11">
    <location>
        <begin position="26"/>
        <end position="271"/>
    </location>
</feature>
<dbReference type="PANTHER" id="PTHR24271">
    <property type="entry name" value="KALLIKREIN-RELATED"/>
    <property type="match status" value="1"/>
</dbReference>
<dbReference type="InterPro" id="IPR033116">
    <property type="entry name" value="TRYPSIN_SER"/>
</dbReference>
<evidence type="ECO:0000256" key="2">
    <source>
        <dbReference type="ARBA" id="ARBA00022670"/>
    </source>
</evidence>
<gene>
    <name evidence="12" type="ORF">ROHU_006238</name>
</gene>
<protein>
    <recommendedName>
        <fullName evidence="8">trypsin</fullName>
        <ecNumber evidence="8">3.4.21.4</ecNumber>
    </recommendedName>
</protein>
<comment type="caution">
    <text evidence="12">The sequence shown here is derived from an EMBL/GenBank/DDBJ whole genome shotgun (WGS) entry which is preliminary data.</text>
</comment>
<dbReference type="Pfam" id="PF00089">
    <property type="entry name" value="Trypsin"/>
    <property type="match status" value="4"/>
</dbReference>
<dbReference type="PRINTS" id="PR00722">
    <property type="entry name" value="CHYMOTRYPSIN"/>
</dbReference>
<dbReference type="InterPro" id="IPR043504">
    <property type="entry name" value="Peptidase_S1_PA_chymotrypsin"/>
</dbReference>
<dbReference type="FunFam" id="2.40.10.10:FF:000005">
    <property type="entry name" value="Serine protease 37"/>
    <property type="match status" value="2"/>
</dbReference>
<organism evidence="12 13">
    <name type="scientific">Labeo rohita</name>
    <name type="common">Indian major carp</name>
    <name type="synonym">Cyprinus rohita</name>
    <dbReference type="NCBI Taxonomy" id="84645"/>
    <lineage>
        <taxon>Eukaryota</taxon>
        <taxon>Metazoa</taxon>
        <taxon>Chordata</taxon>
        <taxon>Craniata</taxon>
        <taxon>Vertebrata</taxon>
        <taxon>Euteleostomi</taxon>
        <taxon>Actinopterygii</taxon>
        <taxon>Neopterygii</taxon>
        <taxon>Teleostei</taxon>
        <taxon>Ostariophysi</taxon>
        <taxon>Cypriniformes</taxon>
        <taxon>Cyprinidae</taxon>
        <taxon>Labeoninae</taxon>
        <taxon>Labeonini</taxon>
        <taxon>Labeo</taxon>
    </lineage>
</organism>
<comment type="catalytic activity">
    <reaction evidence="7">
        <text>Preferential cleavage: Arg-|-Xaa, Lys-|-Xaa.</text>
        <dbReference type="EC" id="3.4.21.4"/>
    </reaction>
</comment>
<evidence type="ECO:0000256" key="10">
    <source>
        <dbReference type="SAM" id="SignalP"/>
    </source>
</evidence>